<evidence type="ECO:0000313" key="1">
    <source>
        <dbReference type="EnsemblPlants" id="AET3Gv20697800.1"/>
    </source>
</evidence>
<dbReference type="EnsemblPlants" id="AET3Gv20697800.1">
    <property type="protein sequence ID" value="AET3Gv20697800.1"/>
    <property type="gene ID" value="AET3Gv20697800"/>
</dbReference>
<reference evidence="2" key="2">
    <citation type="journal article" date="2017" name="Nat. Plants">
        <title>The Aegilops tauschii genome reveals multiple impacts of transposons.</title>
        <authorList>
            <person name="Zhao G."/>
            <person name="Zou C."/>
            <person name="Li K."/>
            <person name="Wang K."/>
            <person name="Li T."/>
            <person name="Gao L."/>
            <person name="Zhang X."/>
            <person name="Wang H."/>
            <person name="Yang Z."/>
            <person name="Liu X."/>
            <person name="Jiang W."/>
            <person name="Mao L."/>
            <person name="Kong X."/>
            <person name="Jiao Y."/>
            <person name="Jia J."/>
        </authorList>
    </citation>
    <scope>NUCLEOTIDE SEQUENCE [LARGE SCALE GENOMIC DNA]</scope>
    <source>
        <strain evidence="2">cv. AL8/78</strain>
    </source>
</reference>
<name>A0A453FJL8_AEGTS</name>
<evidence type="ECO:0000313" key="2">
    <source>
        <dbReference type="Proteomes" id="UP000015105"/>
    </source>
</evidence>
<dbReference type="Proteomes" id="UP000015105">
    <property type="component" value="Chromosome 3D"/>
</dbReference>
<reference evidence="1" key="3">
    <citation type="journal article" date="2017" name="Nature">
        <title>Genome sequence of the progenitor of the wheat D genome Aegilops tauschii.</title>
        <authorList>
            <person name="Luo M.C."/>
            <person name="Gu Y.Q."/>
            <person name="Puiu D."/>
            <person name="Wang H."/>
            <person name="Twardziok S.O."/>
            <person name="Deal K.R."/>
            <person name="Huo N."/>
            <person name="Zhu T."/>
            <person name="Wang L."/>
            <person name="Wang Y."/>
            <person name="McGuire P.E."/>
            <person name="Liu S."/>
            <person name="Long H."/>
            <person name="Ramasamy R.K."/>
            <person name="Rodriguez J.C."/>
            <person name="Van S.L."/>
            <person name="Yuan L."/>
            <person name="Wang Z."/>
            <person name="Xia Z."/>
            <person name="Xiao L."/>
            <person name="Anderson O.D."/>
            <person name="Ouyang S."/>
            <person name="Liang Y."/>
            <person name="Zimin A.V."/>
            <person name="Pertea G."/>
            <person name="Qi P."/>
            <person name="Bennetzen J.L."/>
            <person name="Dai X."/>
            <person name="Dawson M.W."/>
            <person name="Muller H.G."/>
            <person name="Kugler K."/>
            <person name="Rivarola-Duarte L."/>
            <person name="Spannagl M."/>
            <person name="Mayer K.F.X."/>
            <person name="Lu F.H."/>
            <person name="Bevan M.W."/>
            <person name="Leroy P."/>
            <person name="Li P."/>
            <person name="You F.M."/>
            <person name="Sun Q."/>
            <person name="Liu Z."/>
            <person name="Lyons E."/>
            <person name="Wicker T."/>
            <person name="Salzberg S.L."/>
            <person name="Devos K.M."/>
            <person name="Dvorak J."/>
        </authorList>
    </citation>
    <scope>NUCLEOTIDE SEQUENCE [LARGE SCALE GENOMIC DNA]</scope>
    <source>
        <strain evidence="1">cv. AL8/78</strain>
    </source>
</reference>
<organism evidence="1 2">
    <name type="scientific">Aegilops tauschii subsp. strangulata</name>
    <name type="common">Goatgrass</name>
    <dbReference type="NCBI Taxonomy" id="200361"/>
    <lineage>
        <taxon>Eukaryota</taxon>
        <taxon>Viridiplantae</taxon>
        <taxon>Streptophyta</taxon>
        <taxon>Embryophyta</taxon>
        <taxon>Tracheophyta</taxon>
        <taxon>Spermatophyta</taxon>
        <taxon>Magnoliopsida</taxon>
        <taxon>Liliopsida</taxon>
        <taxon>Poales</taxon>
        <taxon>Poaceae</taxon>
        <taxon>BOP clade</taxon>
        <taxon>Pooideae</taxon>
        <taxon>Triticodae</taxon>
        <taxon>Triticeae</taxon>
        <taxon>Triticinae</taxon>
        <taxon>Aegilops</taxon>
    </lineage>
</organism>
<reference evidence="1" key="4">
    <citation type="submission" date="2019-03" db="UniProtKB">
        <authorList>
            <consortium name="EnsemblPlants"/>
        </authorList>
    </citation>
    <scope>IDENTIFICATION</scope>
</reference>
<accession>A0A453FJL8</accession>
<sequence length="38" mass="4701">MHCRLLAIQIVRNLTYEEQKSLYQQLGEIFRERQFMQS</sequence>
<protein>
    <submittedName>
        <fullName evidence="1">Uncharacterized protein</fullName>
    </submittedName>
</protein>
<reference evidence="1" key="5">
    <citation type="journal article" date="2021" name="G3 (Bethesda)">
        <title>Aegilops tauschii genome assembly Aet v5.0 features greater sequence contiguity and improved annotation.</title>
        <authorList>
            <person name="Wang L."/>
            <person name="Zhu T."/>
            <person name="Rodriguez J.C."/>
            <person name="Deal K.R."/>
            <person name="Dubcovsky J."/>
            <person name="McGuire P.E."/>
            <person name="Lux T."/>
            <person name="Spannagl M."/>
            <person name="Mayer K.F.X."/>
            <person name="Baldrich P."/>
            <person name="Meyers B.C."/>
            <person name="Huo N."/>
            <person name="Gu Y.Q."/>
            <person name="Zhou H."/>
            <person name="Devos K.M."/>
            <person name="Bennetzen J.L."/>
            <person name="Unver T."/>
            <person name="Budak H."/>
            <person name="Gulick P.J."/>
            <person name="Galiba G."/>
            <person name="Kalapos B."/>
            <person name="Nelson D.R."/>
            <person name="Li P."/>
            <person name="You F.M."/>
            <person name="Luo M.C."/>
            <person name="Dvorak J."/>
        </authorList>
    </citation>
    <scope>NUCLEOTIDE SEQUENCE [LARGE SCALE GENOMIC DNA]</scope>
    <source>
        <strain evidence="1">cv. AL8/78</strain>
    </source>
</reference>
<proteinExistence type="predicted"/>
<reference evidence="2" key="1">
    <citation type="journal article" date="2014" name="Science">
        <title>Ancient hybridizations among the ancestral genomes of bread wheat.</title>
        <authorList>
            <consortium name="International Wheat Genome Sequencing Consortium,"/>
            <person name="Marcussen T."/>
            <person name="Sandve S.R."/>
            <person name="Heier L."/>
            <person name="Spannagl M."/>
            <person name="Pfeifer M."/>
            <person name="Jakobsen K.S."/>
            <person name="Wulff B.B."/>
            <person name="Steuernagel B."/>
            <person name="Mayer K.F."/>
            <person name="Olsen O.A."/>
        </authorList>
    </citation>
    <scope>NUCLEOTIDE SEQUENCE [LARGE SCALE GENOMIC DNA]</scope>
    <source>
        <strain evidence="2">cv. AL8/78</strain>
    </source>
</reference>
<dbReference type="AlphaFoldDB" id="A0A453FJL8"/>
<dbReference type="Gramene" id="AET3Gv20697800.1">
    <property type="protein sequence ID" value="AET3Gv20697800.1"/>
    <property type="gene ID" value="AET3Gv20697800"/>
</dbReference>
<keyword evidence="2" id="KW-1185">Reference proteome</keyword>